<dbReference type="Gene3D" id="2.60.120.200">
    <property type="match status" value="1"/>
</dbReference>
<organism evidence="1 2">
    <name type="scientific">Actinobacteria bacterium BACL2 MAG-120813-bin23</name>
    <dbReference type="NCBI Taxonomy" id="1655569"/>
    <lineage>
        <taxon>Bacteria</taxon>
        <taxon>Bacillati</taxon>
        <taxon>Actinomycetota</taxon>
        <taxon>Actinomycetes</taxon>
        <taxon>Actinomycetes incertae sedis</taxon>
        <taxon>ac1 cluster</taxon>
    </lineage>
</organism>
<protein>
    <recommendedName>
        <fullName evidence="3">DUF1349 domain-containing protein</fullName>
    </recommendedName>
</protein>
<reference evidence="1 2" key="1">
    <citation type="submission" date="2015-10" db="EMBL/GenBank/DDBJ databases">
        <title>Metagenome-Assembled Genomes uncover a global brackish microbiome.</title>
        <authorList>
            <person name="Hugerth L.W."/>
            <person name="Larsson J."/>
            <person name="Alneberg J."/>
            <person name="Lindh M.V."/>
            <person name="Legrand C."/>
            <person name="Pinhassi J."/>
            <person name="Andersson A.F."/>
        </authorList>
    </citation>
    <scope>NUCLEOTIDE SEQUENCE [LARGE SCALE GENOMIC DNA]</scope>
    <source>
        <strain evidence="1">BACL2 MAG-120813-bin23</strain>
    </source>
</reference>
<evidence type="ECO:0008006" key="3">
    <source>
        <dbReference type="Google" id="ProtNLM"/>
    </source>
</evidence>
<comment type="caution">
    <text evidence="1">The sequence shown here is derived from an EMBL/GenBank/DDBJ whole genome shotgun (WGS) entry which is preliminary data.</text>
</comment>
<gene>
    <name evidence="1" type="ORF">ABR61_06570</name>
</gene>
<dbReference type="InterPro" id="IPR009784">
    <property type="entry name" value="DUF1349"/>
</dbReference>
<dbReference type="SUPFAM" id="SSF49899">
    <property type="entry name" value="Concanavalin A-like lectins/glucanases"/>
    <property type="match status" value="1"/>
</dbReference>
<proteinExistence type="predicted"/>
<dbReference type="PIRSF" id="PIRSF022704">
    <property type="entry name" value="UCP022704"/>
    <property type="match status" value="1"/>
</dbReference>
<accession>A0A0R2Q5I5</accession>
<dbReference type="InterPro" id="IPR013320">
    <property type="entry name" value="ConA-like_dom_sf"/>
</dbReference>
<dbReference type="EMBL" id="LIAT01000002">
    <property type="protein sequence ID" value="KRO45512.1"/>
    <property type="molecule type" value="Genomic_DNA"/>
</dbReference>
<evidence type="ECO:0000313" key="1">
    <source>
        <dbReference type="EMBL" id="KRO45512.1"/>
    </source>
</evidence>
<dbReference type="AlphaFoldDB" id="A0A0R2Q5I5"/>
<dbReference type="Pfam" id="PF07081">
    <property type="entry name" value="DUF1349"/>
    <property type="match status" value="1"/>
</dbReference>
<dbReference type="InterPro" id="IPR015987">
    <property type="entry name" value="UCP022704"/>
</dbReference>
<dbReference type="Proteomes" id="UP000054212">
    <property type="component" value="Unassembled WGS sequence"/>
</dbReference>
<sequence>MEKRSLTEGNWLNPPLEAKLNDEGLLVTAKENSDFWQKTSYGFVHHSGHALLNDFKNESAVEATWLLDYRHQFDHAGLMVYSDEKNWIKAGVEFADGAPQLGAVVTREISDWSVAPVPLWMDKKIEIRFSRSGDALTIRARCQGPWQLVRLAPLDIDREWKVGIFCASPLRSGLSVLFTELKTGPADSELH</sequence>
<dbReference type="PANTHER" id="PTHR35332:SF2">
    <property type="entry name" value="REGULATION OF ENOLASE PROTEIN 1"/>
    <property type="match status" value="1"/>
</dbReference>
<evidence type="ECO:0000313" key="2">
    <source>
        <dbReference type="Proteomes" id="UP000054212"/>
    </source>
</evidence>
<dbReference type="PANTHER" id="PTHR35332">
    <property type="entry name" value="REGULATION OF ENOLASE PROTEIN 1"/>
    <property type="match status" value="1"/>
</dbReference>
<name>A0A0R2Q5I5_9ACTN</name>